<evidence type="ECO:0000256" key="13">
    <source>
        <dbReference type="ARBA" id="ARBA00023268"/>
    </source>
</evidence>
<evidence type="ECO:0000256" key="1">
    <source>
        <dbReference type="ARBA" id="ARBA00000013"/>
    </source>
</evidence>
<evidence type="ECO:0000256" key="17">
    <source>
        <dbReference type="HAMAP-Rule" id="MF_01965"/>
    </source>
</evidence>
<evidence type="ECO:0000256" key="14">
    <source>
        <dbReference type="ARBA" id="ARBA00025153"/>
    </source>
</evidence>
<comment type="cofactor">
    <cofactor evidence="17">
        <name>Mg(2+)</name>
        <dbReference type="ChEBI" id="CHEBI:18420"/>
    </cofactor>
</comment>
<feature type="binding site" evidence="18">
    <location>
        <position position="188"/>
    </location>
    <ligand>
        <name>(6S)-NADPHX</name>
        <dbReference type="ChEBI" id="CHEBI:64076"/>
    </ligand>
</feature>
<feature type="binding site" evidence="17">
    <location>
        <position position="358"/>
    </location>
    <ligand>
        <name>(6S)-NADPHX</name>
        <dbReference type="ChEBI" id="CHEBI:64076"/>
    </ligand>
</feature>
<dbReference type="PANTHER" id="PTHR12592:SF0">
    <property type="entry name" value="ATP-DEPENDENT (S)-NAD(P)H-HYDRATE DEHYDRATASE"/>
    <property type="match status" value="1"/>
</dbReference>
<feature type="binding site" evidence="18">
    <location>
        <position position="71"/>
    </location>
    <ligand>
        <name>K(+)</name>
        <dbReference type="ChEBI" id="CHEBI:29103"/>
    </ligand>
</feature>
<dbReference type="EC" id="4.2.1.136" evidence="19"/>
<dbReference type="GO" id="GO:0046872">
    <property type="term" value="F:metal ion binding"/>
    <property type="evidence" value="ECO:0007669"/>
    <property type="project" value="UniProtKB-UniRule"/>
</dbReference>
<dbReference type="PIRSF" id="PIRSF017184">
    <property type="entry name" value="Nnr"/>
    <property type="match status" value="1"/>
</dbReference>
<dbReference type="AlphaFoldDB" id="A0A2Z4FL70"/>
<evidence type="ECO:0000313" key="20">
    <source>
        <dbReference type="EMBL" id="AWV89496.1"/>
    </source>
</evidence>
<comment type="similarity">
    <text evidence="4 19">In the C-terminal section; belongs to the NnrD/CARKD family.</text>
</comment>
<dbReference type="NCBIfam" id="TIGR00196">
    <property type="entry name" value="yjeF_cterm"/>
    <property type="match status" value="1"/>
</dbReference>
<dbReference type="Pfam" id="PF03853">
    <property type="entry name" value="YjeF_N"/>
    <property type="match status" value="1"/>
</dbReference>
<evidence type="ECO:0000256" key="18">
    <source>
        <dbReference type="HAMAP-Rule" id="MF_01966"/>
    </source>
</evidence>
<dbReference type="OrthoDB" id="9806925at2"/>
<name>A0A2Z4FL70_9DELT</name>
<evidence type="ECO:0000256" key="7">
    <source>
        <dbReference type="ARBA" id="ARBA00022840"/>
    </source>
</evidence>
<keyword evidence="6 17" id="KW-0547">Nucleotide-binding</keyword>
<dbReference type="HAMAP" id="MF_01965">
    <property type="entry name" value="NADHX_dehydratase"/>
    <property type="match status" value="1"/>
</dbReference>
<feature type="binding site" evidence="17">
    <location>
        <begin position="455"/>
        <end position="459"/>
    </location>
    <ligand>
        <name>AMP</name>
        <dbReference type="ChEBI" id="CHEBI:456215"/>
    </ligand>
</feature>
<dbReference type="GO" id="GO:0052856">
    <property type="term" value="F:NAD(P)HX epimerase activity"/>
    <property type="evidence" value="ECO:0007669"/>
    <property type="project" value="UniProtKB-UniRule"/>
</dbReference>
<dbReference type="CDD" id="cd01171">
    <property type="entry name" value="YXKO-related"/>
    <property type="match status" value="1"/>
</dbReference>
<evidence type="ECO:0000256" key="10">
    <source>
        <dbReference type="ARBA" id="ARBA00023027"/>
    </source>
</evidence>
<comment type="function">
    <text evidence="14 19">Bifunctional enzyme that catalyzes the epimerization of the S- and R-forms of NAD(P)HX and the dehydration of the S-form of NAD(P)HX at the expense of ADP, which is converted to AMP. This allows the repair of both epimers of NAD(P)HX, a damaged form of NAD(P)H that is a result of enzymatic or heat-dependent hydration.</text>
</comment>
<comment type="catalytic activity">
    <reaction evidence="2 18 19">
        <text>(6R)-NADPHX = (6S)-NADPHX</text>
        <dbReference type="Rhea" id="RHEA:32227"/>
        <dbReference type="ChEBI" id="CHEBI:64076"/>
        <dbReference type="ChEBI" id="CHEBI:64077"/>
        <dbReference type="EC" id="5.1.99.6"/>
    </reaction>
</comment>
<dbReference type="InterPro" id="IPR030677">
    <property type="entry name" value="Nnr"/>
</dbReference>
<dbReference type="NCBIfam" id="TIGR00197">
    <property type="entry name" value="yjeF_nterm"/>
    <property type="match status" value="1"/>
</dbReference>
<evidence type="ECO:0000256" key="16">
    <source>
        <dbReference type="ARBA" id="ARBA00049209"/>
    </source>
</evidence>
<keyword evidence="11 18" id="KW-0413">Isomerase</keyword>
<dbReference type="InterPro" id="IPR017953">
    <property type="entry name" value="Carbohydrate_kinase_pred_CS"/>
</dbReference>
<dbReference type="InterPro" id="IPR029056">
    <property type="entry name" value="Ribokinase-like"/>
</dbReference>
<dbReference type="Gene3D" id="3.40.50.10260">
    <property type="entry name" value="YjeF N-terminal domain"/>
    <property type="match status" value="1"/>
</dbReference>
<comment type="function">
    <text evidence="17">Catalyzes the dehydration of the S-form of NAD(P)HX at the expense of ADP, which is converted to AMP. Together with NAD(P)HX epimerase, which catalyzes the epimerization of the S- and R-forms, the enzyme allows the repair of both epimers of NAD(P)HX, a damaged form of NAD(P)H that is a result of enzymatic or heat-dependent hydration.</text>
</comment>
<reference evidence="20 21" key="1">
    <citation type="submission" date="2018-06" db="EMBL/GenBank/DDBJ databases">
        <title>Lujinxingia sediminis gen. nov. sp. nov., a new facultative anaerobic member of the class Deltaproteobacteria, and proposal of Lujinxingaceae fam. nov.</title>
        <authorList>
            <person name="Guo L.-Y."/>
            <person name="Li C.-M."/>
            <person name="Wang S."/>
            <person name="Du Z.-J."/>
        </authorList>
    </citation>
    <scope>NUCLEOTIDE SEQUENCE [LARGE SCALE GENOMIC DNA]</scope>
    <source>
        <strain evidence="20 21">FA350</strain>
    </source>
</reference>
<evidence type="ECO:0000256" key="8">
    <source>
        <dbReference type="ARBA" id="ARBA00022857"/>
    </source>
</evidence>
<evidence type="ECO:0000256" key="15">
    <source>
        <dbReference type="ARBA" id="ARBA00048238"/>
    </source>
</evidence>
<organism evidence="20 21">
    <name type="scientific">Bradymonas sediminis</name>
    <dbReference type="NCBI Taxonomy" id="1548548"/>
    <lineage>
        <taxon>Bacteria</taxon>
        <taxon>Deltaproteobacteria</taxon>
        <taxon>Bradymonadales</taxon>
        <taxon>Bradymonadaceae</taxon>
        <taxon>Bradymonas</taxon>
    </lineage>
</organism>
<feature type="binding site" evidence="17">
    <location>
        <position position="290"/>
    </location>
    <ligand>
        <name>(6S)-NADPHX</name>
        <dbReference type="ChEBI" id="CHEBI:64076"/>
    </ligand>
</feature>
<feature type="binding site" evidence="17">
    <location>
        <position position="418"/>
    </location>
    <ligand>
        <name>(6S)-NADPHX</name>
        <dbReference type="ChEBI" id="CHEBI:64076"/>
    </ligand>
</feature>
<keyword evidence="8 17" id="KW-0521">NADP</keyword>
<keyword evidence="7 17" id="KW-0067">ATP-binding</keyword>
<feature type="binding site" evidence="18">
    <location>
        <position position="191"/>
    </location>
    <ligand>
        <name>K(+)</name>
        <dbReference type="ChEBI" id="CHEBI:29103"/>
    </ligand>
</feature>
<dbReference type="RefSeq" id="WP_111334180.1">
    <property type="nucleotide sequence ID" value="NZ_CP030032.1"/>
</dbReference>
<dbReference type="Proteomes" id="UP000249799">
    <property type="component" value="Chromosome"/>
</dbReference>
<dbReference type="SUPFAM" id="SSF53613">
    <property type="entry name" value="Ribokinase-like"/>
    <property type="match status" value="1"/>
</dbReference>
<comment type="catalytic activity">
    <reaction evidence="16 17 19">
        <text>(6S)-NADPHX + ADP = AMP + phosphate + NADPH + H(+)</text>
        <dbReference type="Rhea" id="RHEA:32235"/>
        <dbReference type="ChEBI" id="CHEBI:15378"/>
        <dbReference type="ChEBI" id="CHEBI:43474"/>
        <dbReference type="ChEBI" id="CHEBI:57783"/>
        <dbReference type="ChEBI" id="CHEBI:64076"/>
        <dbReference type="ChEBI" id="CHEBI:456215"/>
        <dbReference type="ChEBI" id="CHEBI:456216"/>
        <dbReference type="EC" id="4.2.1.136"/>
    </reaction>
</comment>
<dbReference type="EMBL" id="CP030032">
    <property type="protein sequence ID" value="AWV89496.1"/>
    <property type="molecule type" value="Genomic_DNA"/>
</dbReference>
<dbReference type="GO" id="GO:0110051">
    <property type="term" value="P:metabolite repair"/>
    <property type="evidence" value="ECO:0007669"/>
    <property type="project" value="TreeGrafter"/>
</dbReference>
<dbReference type="GO" id="GO:0046496">
    <property type="term" value="P:nicotinamide nucleotide metabolic process"/>
    <property type="evidence" value="ECO:0007669"/>
    <property type="project" value="UniProtKB-UniRule"/>
</dbReference>
<dbReference type="PROSITE" id="PS51385">
    <property type="entry name" value="YJEF_N"/>
    <property type="match status" value="1"/>
</dbReference>
<dbReference type="InterPro" id="IPR004443">
    <property type="entry name" value="YjeF_N_dom"/>
</dbReference>
<keyword evidence="21" id="KW-1185">Reference proteome</keyword>
<accession>A0A2Z4FL70</accession>
<dbReference type="InterPro" id="IPR000631">
    <property type="entry name" value="CARKD"/>
</dbReference>
<feature type="binding site" evidence="18">
    <location>
        <begin position="155"/>
        <end position="161"/>
    </location>
    <ligand>
        <name>(6S)-NADPHX</name>
        <dbReference type="ChEBI" id="CHEBI:64076"/>
    </ligand>
</feature>
<keyword evidence="10 17" id="KW-0520">NAD</keyword>
<evidence type="ECO:0000256" key="9">
    <source>
        <dbReference type="ARBA" id="ARBA00022958"/>
    </source>
</evidence>
<feature type="binding site" evidence="17">
    <location>
        <position position="485"/>
    </location>
    <ligand>
        <name>(6S)-NADPHX</name>
        <dbReference type="ChEBI" id="CHEBI:64076"/>
    </ligand>
</feature>
<protein>
    <recommendedName>
        <fullName evidence="19">Bifunctional NAD(P)H-hydrate repair enzyme</fullName>
    </recommendedName>
    <alternativeName>
        <fullName evidence="19">Nicotinamide nucleotide repair protein</fullName>
    </alternativeName>
    <domain>
        <recommendedName>
            <fullName evidence="19">ADP-dependent (S)-NAD(P)H-hydrate dehydratase</fullName>
            <ecNumber evidence="19">4.2.1.136</ecNumber>
        </recommendedName>
        <alternativeName>
            <fullName evidence="19">ADP-dependent NAD(P)HX dehydratase</fullName>
        </alternativeName>
    </domain>
    <domain>
        <recommendedName>
            <fullName evidence="19">NAD(P)H-hydrate epimerase</fullName>
            <ecNumber evidence="19">5.1.99.6</ecNumber>
        </recommendedName>
    </domain>
</protein>
<evidence type="ECO:0000313" key="21">
    <source>
        <dbReference type="Proteomes" id="UP000249799"/>
    </source>
</evidence>
<feature type="binding site" evidence="17">
    <location>
        <position position="484"/>
    </location>
    <ligand>
        <name>AMP</name>
        <dbReference type="ChEBI" id="CHEBI:456215"/>
    </ligand>
</feature>
<keyword evidence="5 18" id="KW-0479">Metal-binding</keyword>
<evidence type="ECO:0000256" key="11">
    <source>
        <dbReference type="ARBA" id="ARBA00023235"/>
    </source>
</evidence>
<keyword evidence="12 17" id="KW-0456">Lyase</keyword>
<dbReference type="PANTHER" id="PTHR12592">
    <property type="entry name" value="ATP-DEPENDENT (S)-NAD(P)H-HYDRATE DEHYDRATASE FAMILY MEMBER"/>
    <property type="match status" value="1"/>
</dbReference>
<comment type="similarity">
    <text evidence="3 19">In the N-terminal section; belongs to the NnrE/AIBP family.</text>
</comment>
<evidence type="ECO:0000256" key="2">
    <source>
        <dbReference type="ARBA" id="ARBA00000909"/>
    </source>
</evidence>
<dbReference type="KEGG" id="bsed:DN745_09145"/>
<dbReference type="GO" id="GO:0005524">
    <property type="term" value="F:ATP binding"/>
    <property type="evidence" value="ECO:0007669"/>
    <property type="project" value="UniProtKB-UniRule"/>
</dbReference>
<sequence>MKLVTPEQMREMDRRTIEDVGLPGMLLMERAALGAVRVALRTIEDAVGSRIAPASASRPRSIGILCGGGNNGGDGFAMARLLAEHHYTPAIVLLSPAASLPPDAALNLQIAQTLGLELHDLSAVAPEDIHARLEQIRDAHLLKGDLVAWCDALLGTGLDRAPQGRYAQAVAFLNAEYARDYPRIIAVDIPTGLNAATGQVLGEAVQAHATATFGCAKIGQMLYPGRALCGALEVVEIGIPPTIADQVGYAGCALNAGWAKHRIAPRPRDTHKGLSGKVLLLAGSEDTTGAALLAARGALRSGAGLLTVGTHADVIPRIAQAIPDAMATRMLAHVPDGNCEERLRERSEMLDAIGIGPGIGTSDGSMQQLNALLDSEAPYVVIDADALTVLAKASDYEHVRAFSLPDPAGQPRVVLTPHPAEMARLSRCRMSDILAAPVQKAQELAQITGAIVVLKLASTIVAAPDGELAFNQSGGPGMATGGTGDVLTGVITARLAETHATGAATRIFDVVCLAVYAHGLAGERAAAELGVRGMSAADLALQLPRVWKDLE</sequence>
<evidence type="ECO:0000256" key="6">
    <source>
        <dbReference type="ARBA" id="ARBA00022741"/>
    </source>
</evidence>
<dbReference type="PROSITE" id="PS01050">
    <property type="entry name" value="YJEF_C_2"/>
    <property type="match status" value="1"/>
</dbReference>
<dbReference type="Pfam" id="PF01256">
    <property type="entry name" value="Carb_kinase"/>
    <property type="match status" value="1"/>
</dbReference>
<evidence type="ECO:0000256" key="3">
    <source>
        <dbReference type="ARBA" id="ARBA00006001"/>
    </source>
</evidence>
<evidence type="ECO:0000256" key="12">
    <source>
        <dbReference type="ARBA" id="ARBA00023239"/>
    </source>
</evidence>
<comment type="cofactor">
    <cofactor evidence="18 19">
        <name>K(+)</name>
        <dbReference type="ChEBI" id="CHEBI:29103"/>
    </cofactor>
    <text evidence="18 19">Binds 1 potassium ion per subunit.</text>
</comment>
<feature type="binding site" evidence="18">
    <location>
        <position position="166"/>
    </location>
    <ligand>
        <name>(6S)-NADPHX</name>
        <dbReference type="ChEBI" id="CHEBI:64076"/>
    </ligand>
</feature>
<evidence type="ECO:0000256" key="19">
    <source>
        <dbReference type="PIRNR" id="PIRNR017184"/>
    </source>
</evidence>
<comment type="subunit">
    <text evidence="17">Homotetramer.</text>
</comment>
<comment type="catalytic activity">
    <reaction evidence="15 17 19">
        <text>(6S)-NADHX + ADP = AMP + phosphate + NADH + H(+)</text>
        <dbReference type="Rhea" id="RHEA:32223"/>
        <dbReference type="ChEBI" id="CHEBI:15378"/>
        <dbReference type="ChEBI" id="CHEBI:43474"/>
        <dbReference type="ChEBI" id="CHEBI:57945"/>
        <dbReference type="ChEBI" id="CHEBI:64074"/>
        <dbReference type="ChEBI" id="CHEBI:456215"/>
        <dbReference type="ChEBI" id="CHEBI:456216"/>
        <dbReference type="EC" id="4.2.1.136"/>
    </reaction>
</comment>
<evidence type="ECO:0000256" key="4">
    <source>
        <dbReference type="ARBA" id="ARBA00009524"/>
    </source>
</evidence>
<comment type="similarity">
    <text evidence="18">Belongs to the NnrE/AIBP family.</text>
</comment>
<dbReference type="EC" id="5.1.99.6" evidence="19"/>
<dbReference type="GO" id="GO:0052855">
    <property type="term" value="F:ADP-dependent NAD(P)H-hydrate dehydratase activity"/>
    <property type="evidence" value="ECO:0007669"/>
    <property type="project" value="UniProtKB-UniRule"/>
</dbReference>
<evidence type="ECO:0000256" key="5">
    <source>
        <dbReference type="ARBA" id="ARBA00022723"/>
    </source>
</evidence>
<feature type="binding site" evidence="18">
    <location>
        <position position="151"/>
    </location>
    <ligand>
        <name>K(+)</name>
        <dbReference type="ChEBI" id="CHEBI:29103"/>
    </ligand>
</feature>
<feature type="binding site" evidence="18">
    <location>
        <begin position="70"/>
        <end position="74"/>
    </location>
    <ligand>
        <name>(6S)-NADPHX</name>
        <dbReference type="ChEBI" id="CHEBI:64076"/>
    </ligand>
</feature>
<dbReference type="PROSITE" id="PS51383">
    <property type="entry name" value="YJEF_C_3"/>
    <property type="match status" value="1"/>
</dbReference>
<comment type="function">
    <text evidence="18">Catalyzes the epimerization of the S- and R-forms of NAD(P)HX, a damaged form of NAD(P)H that is a result of enzymatic or heat-dependent hydration. This is a prerequisite for the S-specific NAD(P)H-hydrate dehydratase to allow the repair of both epimers of NAD(P)HX.</text>
</comment>
<dbReference type="Gene3D" id="3.40.1190.20">
    <property type="match status" value="1"/>
</dbReference>
<comment type="similarity">
    <text evidence="17">Belongs to the NnrD/CARKD family.</text>
</comment>
<proteinExistence type="inferred from homology"/>
<dbReference type="SUPFAM" id="SSF64153">
    <property type="entry name" value="YjeF N-terminal domain-like"/>
    <property type="match status" value="1"/>
</dbReference>
<keyword evidence="9 18" id="KW-0630">Potassium</keyword>
<dbReference type="InterPro" id="IPR036652">
    <property type="entry name" value="YjeF_N_dom_sf"/>
</dbReference>
<gene>
    <name evidence="17" type="primary">nnrD</name>
    <name evidence="18" type="synonym">nnrE</name>
    <name evidence="20" type="ORF">DN745_09145</name>
</gene>
<keyword evidence="13" id="KW-0511">Multifunctional enzyme</keyword>
<comment type="catalytic activity">
    <reaction evidence="1 18 19">
        <text>(6R)-NADHX = (6S)-NADHX</text>
        <dbReference type="Rhea" id="RHEA:32215"/>
        <dbReference type="ChEBI" id="CHEBI:64074"/>
        <dbReference type="ChEBI" id="CHEBI:64075"/>
        <dbReference type="EC" id="5.1.99.6"/>
    </reaction>
</comment>
<dbReference type="HAMAP" id="MF_01966">
    <property type="entry name" value="NADHX_epimerase"/>
    <property type="match status" value="1"/>
</dbReference>